<accession>A0A1H6UYR8</accession>
<proteinExistence type="predicted"/>
<dbReference type="AlphaFoldDB" id="A0A1H6UYR8"/>
<evidence type="ECO:0000313" key="2">
    <source>
        <dbReference type="Proteomes" id="UP000183077"/>
    </source>
</evidence>
<evidence type="ECO:0000313" key="1">
    <source>
        <dbReference type="EMBL" id="SEI97513.1"/>
    </source>
</evidence>
<dbReference type="EMBL" id="FNYS01000008">
    <property type="protein sequence ID" value="SEI97513.1"/>
    <property type="molecule type" value="Genomic_DNA"/>
</dbReference>
<reference evidence="1 2" key="1">
    <citation type="submission" date="2016-10" db="EMBL/GenBank/DDBJ databases">
        <authorList>
            <person name="de Groot N.N."/>
        </authorList>
    </citation>
    <scope>NUCLEOTIDE SEQUENCE [LARGE SCALE GENOMIC DNA]</scope>
    <source>
        <strain evidence="1 2">DSM 23048</strain>
    </source>
</reference>
<gene>
    <name evidence="1" type="ORF">SAMN04488018_10868</name>
</gene>
<protein>
    <submittedName>
        <fullName evidence="1">Uncharacterized protein</fullName>
    </submittedName>
</protein>
<organism evidence="1 2">
    <name type="scientific">Myroides marinus</name>
    <dbReference type="NCBI Taxonomy" id="703342"/>
    <lineage>
        <taxon>Bacteria</taxon>
        <taxon>Pseudomonadati</taxon>
        <taxon>Bacteroidota</taxon>
        <taxon>Flavobacteriia</taxon>
        <taxon>Flavobacteriales</taxon>
        <taxon>Flavobacteriaceae</taxon>
        <taxon>Myroides</taxon>
    </lineage>
</organism>
<dbReference type="RefSeq" id="WP_133145891.1">
    <property type="nucleotide sequence ID" value="NZ_FNYS01000008.1"/>
</dbReference>
<dbReference type="Proteomes" id="UP000183077">
    <property type="component" value="Unassembled WGS sequence"/>
</dbReference>
<dbReference type="GeneID" id="82257199"/>
<name>A0A1H6UYR8_9FLAO</name>
<sequence length="248" mass="28415">MKQKIFILIGLFTNCLGMAQIGVGTENPTNGIEIEGSVRFRNLEEGDLKVFNREVLMDKEGNLGYQDIESDRSYFVKMVSNQMKEQVIVDKTDQSKDLQLEVELELLPNTISVFEIHYNVPFSFEVVNDGRYIDWPLVNEVGARLMKKEEGKDSNYVNVREGNRALSIVSEYENTYPRLNSRRAFVEGMTIQEVVNTSKTIKKITYKMMSYSKANEGLLKFNSDNGEGIGMILVKVYHKPYYGETTKN</sequence>